<evidence type="ECO:0000259" key="3">
    <source>
        <dbReference type="Pfam" id="PF14332"/>
    </source>
</evidence>
<keyword evidence="2" id="KW-1133">Transmembrane helix</keyword>
<evidence type="ECO:0000313" key="4">
    <source>
        <dbReference type="EMBL" id="BDU71730.1"/>
    </source>
</evidence>
<feature type="region of interest" description="Disordered" evidence="1">
    <location>
        <begin position="390"/>
        <end position="464"/>
    </location>
</feature>
<feature type="compositionally biased region" description="Pro residues" evidence="1">
    <location>
        <begin position="406"/>
        <end position="424"/>
    </location>
</feature>
<dbReference type="Pfam" id="PF14332">
    <property type="entry name" value="DUF4388"/>
    <property type="match status" value="1"/>
</dbReference>
<protein>
    <recommendedName>
        <fullName evidence="3">PatA-like N-terminal domain-containing protein</fullName>
    </recommendedName>
</protein>
<gene>
    <name evidence="4" type="ORF">METEAL_09040</name>
</gene>
<dbReference type="InterPro" id="IPR037257">
    <property type="entry name" value="T2SS_E_N_sf"/>
</dbReference>
<feature type="compositionally biased region" description="Basic and acidic residues" evidence="1">
    <location>
        <begin position="425"/>
        <end position="459"/>
    </location>
</feature>
<dbReference type="AlphaFoldDB" id="A0AA48GPF3"/>
<dbReference type="InterPro" id="IPR036680">
    <property type="entry name" value="SPOR-like_sf"/>
</dbReference>
<dbReference type="EMBL" id="AP027080">
    <property type="protein sequence ID" value="BDU71730.1"/>
    <property type="molecule type" value="Genomic_DNA"/>
</dbReference>
<evidence type="ECO:0000256" key="1">
    <source>
        <dbReference type="SAM" id="MobiDB-lite"/>
    </source>
</evidence>
<organism evidence="4 5">
    <name type="scientific">Mesoterricola silvestris</name>
    <dbReference type="NCBI Taxonomy" id="2927979"/>
    <lineage>
        <taxon>Bacteria</taxon>
        <taxon>Pseudomonadati</taxon>
        <taxon>Acidobacteriota</taxon>
        <taxon>Holophagae</taxon>
        <taxon>Holophagales</taxon>
        <taxon>Holophagaceae</taxon>
        <taxon>Mesoterricola</taxon>
    </lineage>
</organism>
<dbReference type="KEGG" id="msil:METEAL_09040"/>
<reference evidence="5" key="1">
    <citation type="journal article" date="2023" name="Int. J. Syst. Evol. Microbiol.">
        <title>Mesoterricola silvestris gen. nov., sp. nov., Mesoterricola sediminis sp. nov., Geothrix oryzae sp. nov., Geothrix edaphica sp. nov., Geothrix rubra sp. nov., and Geothrix limicola sp. nov., six novel members of Acidobacteriota isolated from soils.</title>
        <authorList>
            <person name="Itoh H."/>
            <person name="Sugisawa Y."/>
            <person name="Mise K."/>
            <person name="Xu Z."/>
            <person name="Kuniyasu M."/>
            <person name="Ushijima N."/>
            <person name="Kawano K."/>
            <person name="Kobayashi E."/>
            <person name="Shiratori Y."/>
            <person name="Masuda Y."/>
            <person name="Senoo K."/>
        </authorList>
    </citation>
    <scope>NUCLEOTIDE SEQUENCE [LARGE SCALE GENOMIC DNA]</scope>
    <source>
        <strain evidence="5">W79</strain>
    </source>
</reference>
<evidence type="ECO:0000256" key="2">
    <source>
        <dbReference type="SAM" id="Phobius"/>
    </source>
</evidence>
<dbReference type="InterPro" id="IPR025497">
    <property type="entry name" value="PatA-like_N"/>
</dbReference>
<evidence type="ECO:0000313" key="5">
    <source>
        <dbReference type="Proteomes" id="UP001238179"/>
    </source>
</evidence>
<accession>A0AA48GPF3</accession>
<dbReference type="SUPFAM" id="SSF160246">
    <property type="entry name" value="EspE N-terminal domain-like"/>
    <property type="match status" value="1"/>
</dbReference>
<dbReference type="GO" id="GO:0042834">
    <property type="term" value="F:peptidoglycan binding"/>
    <property type="evidence" value="ECO:0007669"/>
    <property type="project" value="InterPro"/>
</dbReference>
<dbReference type="RefSeq" id="WP_316414633.1">
    <property type="nucleotide sequence ID" value="NZ_AP027080.1"/>
</dbReference>
<sequence>MSLLALQDLFRRYRDRATGVWKLGQEPSRTIYFDYGDTVFAQSTHLADRLTTILVERGRITQAQMDYALANLKPGISIGKNLIEMGFITQRDLLDVAKIQVERIIFGCLGQPDVLPVFEARELDAHVVRLPLNTAQLLLGGMLAIQNRESLLELLGPLNQVVVLQGRSLLDLSLPPDLGRLTSLLDGTHTLLELSREAQAEPMRVGAFALFLREMGWARLHEMPPVDRQALDLALSPEPEPLSEPLPEPPAEVAPSLFETIQEAARPTTNLEHLSQALDEVPPPAPEPLYLPDNLQLPGIPDPAPEPDVHAETGQAELPTPSVELPPLPEAVEEAPRVLLTVPPGEAPEELPPPEPEMPASSSLRWPVVGLVLAACLLGGFFLMRRRGRASVPKPLPGEPVKAEPAKPPVEPAPSIAVPPAPEPPKAEPAEPPKAEPKAEPKPELKPAAKPEPKPEPKAKPIGASISERLEALRKGDLTRAVAQGAQRVKEAPAGHFSLRLEIACQGETIRRVPDLFRDGKPDLFLLPMTLRDGRTCYQILYGNFPSKEAAEREAKRLPPAFQAEKDRPRVFRFTEIPKEQ</sequence>
<proteinExistence type="predicted"/>
<feature type="transmembrane region" description="Helical" evidence="2">
    <location>
        <begin position="364"/>
        <end position="384"/>
    </location>
</feature>
<name>A0AA48GPF3_9BACT</name>
<keyword evidence="5" id="KW-1185">Reference proteome</keyword>
<feature type="region of interest" description="Disordered" evidence="1">
    <location>
        <begin position="343"/>
        <end position="362"/>
    </location>
</feature>
<dbReference type="Gene3D" id="3.30.70.1070">
    <property type="entry name" value="Sporulation related repeat"/>
    <property type="match status" value="1"/>
</dbReference>
<feature type="domain" description="PatA-like N-terminal" evidence="3">
    <location>
        <begin position="15"/>
        <end position="146"/>
    </location>
</feature>
<keyword evidence="2" id="KW-0472">Membrane</keyword>
<dbReference type="Proteomes" id="UP001238179">
    <property type="component" value="Chromosome"/>
</dbReference>
<keyword evidence="2" id="KW-0812">Transmembrane</keyword>